<reference evidence="5 6" key="1">
    <citation type="submission" date="2021-08" db="EMBL/GenBank/DDBJ databases">
        <title>Culture and genomic analysis of Symbiopectobacterium purcellii sp. nov. gen. nov., isolated from the leafhopper Empoasca decipiens.</title>
        <authorList>
            <person name="Nadal-Jimenez P."/>
            <person name="Siozios S."/>
            <person name="Halliday N."/>
            <person name="Camara M."/>
            <person name="Hurst G.D.D."/>
        </authorList>
    </citation>
    <scope>NUCLEOTIDE SEQUENCE [LARGE SCALE GENOMIC DNA]</scope>
    <source>
        <strain evidence="5 6">SyEd1</strain>
    </source>
</reference>
<keyword evidence="3" id="KW-0238">DNA-binding</keyword>
<protein>
    <submittedName>
        <fullName evidence="5">Antitermination protein</fullName>
    </submittedName>
</protein>
<evidence type="ECO:0000313" key="5">
    <source>
        <dbReference type="EMBL" id="QZN98134.1"/>
    </source>
</evidence>
<dbReference type="EMBL" id="CP081864">
    <property type="protein sequence ID" value="QZN98134.1"/>
    <property type="molecule type" value="Genomic_DNA"/>
</dbReference>
<dbReference type="Pfam" id="PF06530">
    <property type="entry name" value="Phage_antitermQ"/>
    <property type="match status" value="1"/>
</dbReference>
<keyword evidence="2" id="KW-0805">Transcription regulation</keyword>
<evidence type="ECO:0000256" key="4">
    <source>
        <dbReference type="ARBA" id="ARBA00023163"/>
    </source>
</evidence>
<comment type="similarity">
    <text evidence="1">Belongs to the phage antitermination Q type 1 family.</text>
</comment>
<evidence type="ECO:0000256" key="3">
    <source>
        <dbReference type="ARBA" id="ARBA00023125"/>
    </source>
</evidence>
<evidence type="ECO:0000313" key="6">
    <source>
        <dbReference type="Proteomes" id="UP000825886"/>
    </source>
</evidence>
<sequence length="143" mass="16141">MRDIQKVLERYGAWASHTEHGLYYSSVAAGFRGLLPSSQRSRPSCCDDDGLIVNGAMACLKKRDPYLHVLLEWHYVLGLPVRVIGTKLGISHTLVLKQLQMAEGFIDGCLSMMDIKLDIDLECQKELVYTPKIKKVVEFQKAM</sequence>
<gene>
    <name evidence="5" type="ORF">K6K13_16960</name>
</gene>
<dbReference type="RefSeq" id="WP_222161153.1">
    <property type="nucleotide sequence ID" value="NZ_CP081864.1"/>
</dbReference>
<evidence type="ECO:0000256" key="2">
    <source>
        <dbReference type="ARBA" id="ARBA00023015"/>
    </source>
</evidence>
<evidence type="ECO:0000256" key="1">
    <source>
        <dbReference type="ARBA" id="ARBA00010234"/>
    </source>
</evidence>
<keyword evidence="4" id="KW-0804">Transcription</keyword>
<accession>A0ABX9ASC8</accession>
<name>A0ABX9ASC8_9ENTR</name>
<proteinExistence type="inferred from homology"/>
<dbReference type="InterPro" id="IPR010534">
    <property type="entry name" value="Phage_933W_GpQ"/>
</dbReference>
<keyword evidence="6" id="KW-1185">Reference proteome</keyword>
<dbReference type="Proteomes" id="UP000825886">
    <property type="component" value="Chromosome"/>
</dbReference>
<organism evidence="5 6">
    <name type="scientific">Symbiopectobacterium purcellii</name>
    <dbReference type="NCBI Taxonomy" id="2871826"/>
    <lineage>
        <taxon>Bacteria</taxon>
        <taxon>Pseudomonadati</taxon>
        <taxon>Pseudomonadota</taxon>
        <taxon>Gammaproteobacteria</taxon>
        <taxon>Enterobacterales</taxon>
        <taxon>Enterobacteriaceae</taxon>
    </lineage>
</organism>